<dbReference type="GO" id="GO:0072557">
    <property type="term" value="C:IPAF inflammasome complex"/>
    <property type="evidence" value="ECO:0007669"/>
    <property type="project" value="TreeGrafter"/>
</dbReference>
<dbReference type="Gene3D" id="3.40.50.1460">
    <property type="match status" value="1"/>
</dbReference>
<dbReference type="Gene3D" id="3.30.70.1470">
    <property type="entry name" value="Caspase-like"/>
    <property type="match status" value="1"/>
</dbReference>
<dbReference type="InterPro" id="IPR011600">
    <property type="entry name" value="Pept_C14_caspase"/>
</dbReference>
<dbReference type="PROSITE" id="PS50208">
    <property type="entry name" value="CASPASE_P20"/>
    <property type="match status" value="1"/>
</dbReference>
<dbReference type="InterPro" id="IPR015917">
    <property type="entry name" value="Pept_C14A"/>
</dbReference>
<keyword evidence="6" id="KW-1185">Reference proteome</keyword>
<dbReference type="Pfam" id="PF00656">
    <property type="entry name" value="Peptidase_C14"/>
    <property type="match status" value="2"/>
</dbReference>
<dbReference type="SUPFAM" id="SSF52129">
    <property type="entry name" value="Caspase-like"/>
    <property type="match status" value="1"/>
</dbReference>
<dbReference type="GO" id="GO:0006508">
    <property type="term" value="P:proteolysis"/>
    <property type="evidence" value="ECO:0007669"/>
    <property type="project" value="InterPro"/>
</dbReference>
<dbReference type="PANTHER" id="PTHR47901">
    <property type="entry name" value="CASPASE RECRUITMENT DOMAIN-CONTAINING PROTEIN 18"/>
    <property type="match status" value="1"/>
</dbReference>
<sequence length="329" mass="37189">MWGDLDLYRYYSYSLLALFISDVLSESETDNLEKSIAEMTARKEQLLLTTSTAADKVNADDSLSDLSDEDEYLYPGGEKREHLKLIRLKLEKTTSPKIRKLFSNTDKVFSMTRKRGRALIINNKNFDKRPDLCRKGSDVDVENMSAVLKGLKFEVVTHTDLKAETILSTIKDEGNHFKMQLCMTARVDVGDKGIDPASDLGQAQNEDAVVVSSQPARVPGVEDAKSMNRLNYDDLIVVKSSIESFISKRHPVYGSLMIRALVSSLYKHACHHDLLTIFKQVQTKVRKLCVNRDLDSGQLVVAWDTLTHMRKLYLFPGFNGSKREDNSSL</sequence>
<dbReference type="GO" id="GO:0097169">
    <property type="term" value="C:AIM2 inflammasome complex"/>
    <property type="evidence" value="ECO:0007669"/>
    <property type="project" value="TreeGrafter"/>
</dbReference>
<feature type="domain" description="Caspase family p20" evidence="4">
    <location>
        <begin position="114"/>
        <end position="172"/>
    </location>
</feature>
<organism evidence="5 6">
    <name type="scientific">Bugula neritina</name>
    <name type="common">Brown bryozoan</name>
    <name type="synonym">Sertularia neritina</name>
    <dbReference type="NCBI Taxonomy" id="10212"/>
    <lineage>
        <taxon>Eukaryota</taxon>
        <taxon>Metazoa</taxon>
        <taxon>Spiralia</taxon>
        <taxon>Lophotrochozoa</taxon>
        <taxon>Bryozoa</taxon>
        <taxon>Gymnolaemata</taxon>
        <taxon>Cheilostomatida</taxon>
        <taxon>Flustrina</taxon>
        <taxon>Buguloidea</taxon>
        <taxon>Bugulidae</taxon>
        <taxon>Bugula</taxon>
    </lineage>
</organism>
<protein>
    <submittedName>
        <fullName evidence="5">Uncharacterized protein</fullName>
    </submittedName>
</protein>
<dbReference type="InterPro" id="IPR002138">
    <property type="entry name" value="Pept_C14_p10"/>
</dbReference>
<comment type="similarity">
    <text evidence="1 2">Belongs to the peptidase C14A family.</text>
</comment>
<proteinExistence type="inferred from homology"/>
<evidence type="ECO:0000256" key="2">
    <source>
        <dbReference type="RuleBase" id="RU003971"/>
    </source>
</evidence>
<accession>A0A7J7IU23</accession>
<evidence type="ECO:0000259" key="3">
    <source>
        <dbReference type="PROSITE" id="PS50207"/>
    </source>
</evidence>
<dbReference type="InterPro" id="IPR001309">
    <property type="entry name" value="Pept_C14_p20"/>
</dbReference>
<evidence type="ECO:0000256" key="1">
    <source>
        <dbReference type="ARBA" id="ARBA00010134"/>
    </source>
</evidence>
<reference evidence="5" key="1">
    <citation type="submission" date="2020-06" db="EMBL/GenBank/DDBJ databases">
        <title>Draft genome of Bugula neritina, a colonial animal packing powerful symbionts and potential medicines.</title>
        <authorList>
            <person name="Rayko M."/>
        </authorList>
    </citation>
    <scope>NUCLEOTIDE SEQUENCE [LARGE SCALE GENOMIC DNA]</scope>
    <source>
        <strain evidence="5">Kwan_BN1</strain>
    </source>
</reference>
<evidence type="ECO:0000313" key="6">
    <source>
        <dbReference type="Proteomes" id="UP000593567"/>
    </source>
</evidence>
<dbReference type="EMBL" id="VXIV02003414">
    <property type="protein sequence ID" value="KAF6017305.1"/>
    <property type="molecule type" value="Genomic_DNA"/>
</dbReference>
<dbReference type="AlphaFoldDB" id="A0A7J7IU23"/>
<dbReference type="OrthoDB" id="6162091at2759"/>
<comment type="caution">
    <text evidence="5">The sequence shown here is derived from an EMBL/GenBank/DDBJ whole genome shotgun (WGS) entry which is preliminary data.</text>
</comment>
<dbReference type="GO" id="GO:0072559">
    <property type="term" value="C:NLRP3 inflammasome complex"/>
    <property type="evidence" value="ECO:0007669"/>
    <property type="project" value="TreeGrafter"/>
</dbReference>
<dbReference type="Proteomes" id="UP000593567">
    <property type="component" value="Unassembled WGS sequence"/>
</dbReference>
<gene>
    <name evidence="5" type="ORF">EB796_024372</name>
</gene>
<evidence type="ECO:0000313" key="5">
    <source>
        <dbReference type="EMBL" id="KAF6017305.1"/>
    </source>
</evidence>
<name>A0A7J7IU23_BUGNE</name>
<evidence type="ECO:0000259" key="4">
    <source>
        <dbReference type="PROSITE" id="PS50208"/>
    </source>
</evidence>
<dbReference type="PROSITE" id="PS50207">
    <property type="entry name" value="CASPASE_P10"/>
    <property type="match status" value="1"/>
</dbReference>
<dbReference type="PANTHER" id="PTHR47901:SF3">
    <property type="entry name" value="CASPASE-1"/>
    <property type="match status" value="1"/>
</dbReference>
<dbReference type="InterPro" id="IPR002398">
    <property type="entry name" value="Pept_C14"/>
</dbReference>
<dbReference type="PRINTS" id="PR00376">
    <property type="entry name" value="IL1BCENZYME"/>
</dbReference>
<dbReference type="InterPro" id="IPR029030">
    <property type="entry name" value="Caspase-like_dom_sf"/>
</dbReference>
<feature type="domain" description="Caspase family p10" evidence="3">
    <location>
        <begin position="234"/>
        <end position="316"/>
    </location>
</feature>
<dbReference type="SMART" id="SM00115">
    <property type="entry name" value="CASc"/>
    <property type="match status" value="1"/>
</dbReference>
<dbReference type="GO" id="GO:0004197">
    <property type="term" value="F:cysteine-type endopeptidase activity"/>
    <property type="evidence" value="ECO:0007669"/>
    <property type="project" value="InterPro"/>
</dbReference>